<comment type="caution">
    <text evidence="1">The sequence shown here is derived from an EMBL/GenBank/DDBJ whole genome shotgun (WGS) entry which is preliminary data.</text>
</comment>
<proteinExistence type="predicted"/>
<name>A0AAD7FM03_MYCRO</name>
<dbReference type="AlphaFoldDB" id="A0AAD7FM03"/>
<sequence length="228" mass="25053">MKSLKKVKIEDEKILEMSNVLNIKVLPSECEVSDKSIQDEALQDIYDTLPCLRKVNVTSWSSAQGPGNILLSSWDLYNSVLNVDVLGMVFHQRNSHAQINTDAIKFGTKIVPSTASGFNKVEAKLKNGVRSLSTHVGRSRSVTSEDVLSADDKVPIFDGRTIVVDFTADIDNIAKILPRYESVDDEIPNGACVGVAYTVSKFTTRDGKESVGFNIKWVVVFGEPGDDE</sequence>
<keyword evidence="2" id="KW-1185">Reference proteome</keyword>
<accession>A0AAD7FM03</accession>
<protein>
    <submittedName>
        <fullName evidence="1">Uncharacterized protein</fullName>
    </submittedName>
</protein>
<dbReference type="EMBL" id="JARKIE010000577">
    <property type="protein sequence ID" value="KAJ7626707.1"/>
    <property type="molecule type" value="Genomic_DNA"/>
</dbReference>
<organism evidence="1 2">
    <name type="scientific">Mycena rosella</name>
    <name type="common">Pink bonnet</name>
    <name type="synonym">Agaricus rosellus</name>
    <dbReference type="NCBI Taxonomy" id="1033263"/>
    <lineage>
        <taxon>Eukaryota</taxon>
        <taxon>Fungi</taxon>
        <taxon>Dikarya</taxon>
        <taxon>Basidiomycota</taxon>
        <taxon>Agaricomycotina</taxon>
        <taxon>Agaricomycetes</taxon>
        <taxon>Agaricomycetidae</taxon>
        <taxon>Agaricales</taxon>
        <taxon>Marasmiineae</taxon>
        <taxon>Mycenaceae</taxon>
        <taxon>Mycena</taxon>
    </lineage>
</organism>
<gene>
    <name evidence="1" type="ORF">B0H17DRAFT_1218565</name>
</gene>
<evidence type="ECO:0000313" key="2">
    <source>
        <dbReference type="Proteomes" id="UP001221757"/>
    </source>
</evidence>
<reference evidence="1" key="1">
    <citation type="submission" date="2023-03" db="EMBL/GenBank/DDBJ databases">
        <title>Massive genome expansion in bonnet fungi (Mycena s.s.) driven by repeated elements and novel gene families across ecological guilds.</title>
        <authorList>
            <consortium name="Lawrence Berkeley National Laboratory"/>
            <person name="Harder C.B."/>
            <person name="Miyauchi S."/>
            <person name="Viragh M."/>
            <person name="Kuo A."/>
            <person name="Thoen E."/>
            <person name="Andreopoulos B."/>
            <person name="Lu D."/>
            <person name="Skrede I."/>
            <person name="Drula E."/>
            <person name="Henrissat B."/>
            <person name="Morin E."/>
            <person name="Kohler A."/>
            <person name="Barry K."/>
            <person name="LaButti K."/>
            <person name="Morin E."/>
            <person name="Salamov A."/>
            <person name="Lipzen A."/>
            <person name="Mereny Z."/>
            <person name="Hegedus B."/>
            <person name="Baldrian P."/>
            <person name="Stursova M."/>
            <person name="Weitz H."/>
            <person name="Taylor A."/>
            <person name="Grigoriev I.V."/>
            <person name="Nagy L.G."/>
            <person name="Martin F."/>
            <person name="Kauserud H."/>
        </authorList>
    </citation>
    <scope>NUCLEOTIDE SEQUENCE</scope>
    <source>
        <strain evidence="1">CBHHK067</strain>
    </source>
</reference>
<dbReference type="Proteomes" id="UP001221757">
    <property type="component" value="Unassembled WGS sequence"/>
</dbReference>
<evidence type="ECO:0000313" key="1">
    <source>
        <dbReference type="EMBL" id="KAJ7626707.1"/>
    </source>
</evidence>